<feature type="transmembrane region" description="Helical" evidence="1">
    <location>
        <begin position="172"/>
        <end position="192"/>
    </location>
</feature>
<accession>A0A4V1J158</accession>
<evidence type="ECO:0000313" key="2">
    <source>
        <dbReference type="EMBL" id="RKP23909.1"/>
    </source>
</evidence>
<dbReference type="OrthoDB" id="5592639at2759"/>
<evidence type="ECO:0000313" key="3">
    <source>
        <dbReference type="Proteomes" id="UP000278143"/>
    </source>
</evidence>
<evidence type="ECO:0000256" key="1">
    <source>
        <dbReference type="SAM" id="Phobius"/>
    </source>
</evidence>
<keyword evidence="3" id="KW-1185">Reference proteome</keyword>
<keyword evidence="1" id="KW-0472">Membrane</keyword>
<keyword evidence="1" id="KW-0812">Transmembrane</keyword>
<sequence>MYSDDVDGHQSMIDFIWQARDNEPAFRQRYVTVGTHLIPCYIIAYVFARNSICVGKIIAKYPYKLAPWCCFCANLVGFLCFAAFGAPLWLSTDGICASYAWAIVVSISISGTLGNIMLFERAYVACQRSIWFILLGIVLVGVPGPAFVVAAWRTSTAKLSPRHACYLDYPDYLPYVRLSIDLPSNIVFSIIFTR</sequence>
<dbReference type="AlphaFoldDB" id="A0A4V1J158"/>
<feature type="transmembrane region" description="Helical" evidence="1">
    <location>
        <begin position="68"/>
        <end position="92"/>
    </location>
</feature>
<protein>
    <submittedName>
        <fullName evidence="2">Uncharacterized protein</fullName>
    </submittedName>
</protein>
<organism evidence="2 3">
    <name type="scientific">Syncephalis pseudoplumigaleata</name>
    <dbReference type="NCBI Taxonomy" id="1712513"/>
    <lineage>
        <taxon>Eukaryota</taxon>
        <taxon>Fungi</taxon>
        <taxon>Fungi incertae sedis</taxon>
        <taxon>Zoopagomycota</taxon>
        <taxon>Zoopagomycotina</taxon>
        <taxon>Zoopagomycetes</taxon>
        <taxon>Zoopagales</taxon>
        <taxon>Piptocephalidaceae</taxon>
        <taxon>Syncephalis</taxon>
    </lineage>
</organism>
<feature type="non-terminal residue" evidence="2">
    <location>
        <position position="194"/>
    </location>
</feature>
<feature type="transmembrane region" description="Helical" evidence="1">
    <location>
        <begin position="30"/>
        <end position="48"/>
    </location>
</feature>
<gene>
    <name evidence="2" type="ORF">SYNPS1DRAFT_24012</name>
</gene>
<feature type="transmembrane region" description="Helical" evidence="1">
    <location>
        <begin position="98"/>
        <end position="118"/>
    </location>
</feature>
<reference evidence="3" key="1">
    <citation type="journal article" date="2018" name="Nat. Microbiol.">
        <title>Leveraging single-cell genomics to expand the fungal tree of life.</title>
        <authorList>
            <person name="Ahrendt S.R."/>
            <person name="Quandt C.A."/>
            <person name="Ciobanu D."/>
            <person name="Clum A."/>
            <person name="Salamov A."/>
            <person name="Andreopoulos B."/>
            <person name="Cheng J.F."/>
            <person name="Woyke T."/>
            <person name="Pelin A."/>
            <person name="Henrissat B."/>
            <person name="Reynolds N.K."/>
            <person name="Benny G.L."/>
            <person name="Smith M.E."/>
            <person name="James T.Y."/>
            <person name="Grigoriev I.V."/>
        </authorList>
    </citation>
    <scope>NUCLEOTIDE SEQUENCE [LARGE SCALE GENOMIC DNA]</scope>
    <source>
        <strain evidence="3">Benny S71-1</strain>
    </source>
</reference>
<proteinExistence type="predicted"/>
<dbReference type="EMBL" id="KZ990592">
    <property type="protein sequence ID" value="RKP23909.1"/>
    <property type="molecule type" value="Genomic_DNA"/>
</dbReference>
<keyword evidence="1" id="KW-1133">Transmembrane helix</keyword>
<feature type="transmembrane region" description="Helical" evidence="1">
    <location>
        <begin position="130"/>
        <end position="152"/>
    </location>
</feature>
<dbReference type="Proteomes" id="UP000278143">
    <property type="component" value="Unassembled WGS sequence"/>
</dbReference>
<name>A0A4V1J158_9FUNG</name>